<evidence type="ECO:0008006" key="5">
    <source>
        <dbReference type="Google" id="ProtNLM"/>
    </source>
</evidence>
<accession>A0ABN8EHV1</accession>
<proteinExistence type="predicted"/>
<name>A0ABN8EHV1_9GAMM</name>
<dbReference type="EMBL" id="CAKLPX010000002">
    <property type="protein sequence ID" value="CAH0991963.1"/>
    <property type="molecule type" value="Genomic_DNA"/>
</dbReference>
<dbReference type="PROSITE" id="PS51257">
    <property type="entry name" value="PROKAR_LIPOPROTEIN"/>
    <property type="match status" value="1"/>
</dbReference>
<feature type="chain" id="PRO_5046218914" description="Lipoprotein" evidence="2">
    <location>
        <begin position="19"/>
        <end position="135"/>
    </location>
</feature>
<organism evidence="3 4">
    <name type="scientific">Sinobacterium norvegicum</name>
    <dbReference type="NCBI Taxonomy" id="1641715"/>
    <lineage>
        <taxon>Bacteria</taxon>
        <taxon>Pseudomonadati</taxon>
        <taxon>Pseudomonadota</taxon>
        <taxon>Gammaproteobacteria</taxon>
        <taxon>Cellvibrionales</taxon>
        <taxon>Spongiibacteraceae</taxon>
        <taxon>Sinobacterium</taxon>
    </lineage>
</organism>
<sequence>MKYLVSLFIVITSLILSACGTTDGALREQGKSESYILGFHDGRHSGMKEEGNHYEHYIKDEVRFGNDAEYKKGWLAGEREGKTLQDQASSIGNAAAGAYSSSQIYKESKKATDIDKAAQDGIKGADTTGLDKLGK</sequence>
<evidence type="ECO:0000256" key="1">
    <source>
        <dbReference type="SAM" id="MobiDB-lite"/>
    </source>
</evidence>
<evidence type="ECO:0000256" key="2">
    <source>
        <dbReference type="SAM" id="SignalP"/>
    </source>
</evidence>
<feature type="signal peptide" evidence="2">
    <location>
        <begin position="1"/>
        <end position="18"/>
    </location>
</feature>
<dbReference type="Proteomes" id="UP000838100">
    <property type="component" value="Unassembled WGS sequence"/>
</dbReference>
<protein>
    <recommendedName>
        <fullName evidence="5">Lipoprotein</fullName>
    </recommendedName>
</protein>
<reference evidence="3" key="1">
    <citation type="submission" date="2021-12" db="EMBL/GenBank/DDBJ databases">
        <authorList>
            <person name="Rodrigo-Torres L."/>
            <person name="Arahal R. D."/>
            <person name="Lucena T."/>
        </authorList>
    </citation>
    <scope>NUCLEOTIDE SEQUENCE</scope>
    <source>
        <strain evidence="3">CECT 8267</strain>
    </source>
</reference>
<comment type="caution">
    <text evidence="3">The sequence shown here is derived from an EMBL/GenBank/DDBJ whole genome shotgun (WGS) entry which is preliminary data.</text>
</comment>
<evidence type="ECO:0000313" key="4">
    <source>
        <dbReference type="Proteomes" id="UP000838100"/>
    </source>
</evidence>
<keyword evidence="4" id="KW-1185">Reference proteome</keyword>
<gene>
    <name evidence="3" type="ORF">SIN8267_02078</name>
</gene>
<evidence type="ECO:0000313" key="3">
    <source>
        <dbReference type="EMBL" id="CAH0991963.1"/>
    </source>
</evidence>
<feature type="region of interest" description="Disordered" evidence="1">
    <location>
        <begin position="115"/>
        <end position="135"/>
    </location>
</feature>
<keyword evidence="2" id="KW-0732">Signal</keyword>
<dbReference type="RefSeq" id="WP_237444662.1">
    <property type="nucleotide sequence ID" value="NZ_CAKLPX010000002.1"/>
</dbReference>